<dbReference type="InterPro" id="IPR009100">
    <property type="entry name" value="AcylCoA_DH/oxidase_NM_dom_sf"/>
</dbReference>
<dbReference type="RefSeq" id="WP_108633195.1">
    <property type="nucleotide sequence ID" value="NZ_QCXX01000002.1"/>
</dbReference>
<name>A0A363NVP7_9SPHI</name>
<dbReference type="PIRSF" id="PIRSF016578">
    <property type="entry name" value="HsaA"/>
    <property type="match status" value="1"/>
</dbReference>
<evidence type="ECO:0000313" key="2">
    <source>
        <dbReference type="Proteomes" id="UP000250831"/>
    </source>
</evidence>
<accession>A0A363NVP7</accession>
<dbReference type="AlphaFoldDB" id="A0A363NVP7"/>
<dbReference type="Proteomes" id="UP000250831">
    <property type="component" value="Unassembled WGS sequence"/>
</dbReference>
<proteinExistence type="predicted"/>
<dbReference type="Gene3D" id="2.40.110.10">
    <property type="entry name" value="Butyryl-CoA Dehydrogenase, subunit A, domain 2"/>
    <property type="match status" value="1"/>
</dbReference>
<gene>
    <name evidence="1" type="ORF">DCO56_07830</name>
</gene>
<keyword evidence="2" id="KW-1185">Reference proteome</keyword>
<dbReference type="SUPFAM" id="SSF56645">
    <property type="entry name" value="Acyl-CoA dehydrogenase NM domain-like"/>
    <property type="match status" value="1"/>
</dbReference>
<dbReference type="EMBL" id="QCXX01000002">
    <property type="protein sequence ID" value="PUV24859.1"/>
    <property type="molecule type" value="Genomic_DNA"/>
</dbReference>
<dbReference type="Gene3D" id="1.20.140.10">
    <property type="entry name" value="Butyryl-CoA Dehydrogenase, subunit A, domain 3"/>
    <property type="match status" value="1"/>
</dbReference>
<dbReference type="GO" id="GO:0016627">
    <property type="term" value="F:oxidoreductase activity, acting on the CH-CH group of donors"/>
    <property type="evidence" value="ECO:0007669"/>
    <property type="project" value="InterPro"/>
</dbReference>
<dbReference type="Gene3D" id="1.10.540.10">
    <property type="entry name" value="Acyl-CoA dehydrogenase/oxidase, N-terminal domain"/>
    <property type="match status" value="1"/>
</dbReference>
<protein>
    <submittedName>
        <fullName evidence="1">Acyl-CoA dehydrogenase</fullName>
    </submittedName>
</protein>
<sequence length="364" mass="41257">MKKNMQLTDAAIAVLKDQQRKGIQQKSLSDEQLELIYRNKWFKIWVPQSLDGLGLDLVSGLSLLKELAYQDGGLAWTVTLCAGANLFVGFIDPAVGQDIFNSKTVCFGGSGQVAGVAEREGESYRLKGLWKYATGAPHLTHFTLNAYIQEDGRPLLDEGGNPLVKSFFVAREFVLIHYDWDTFGLEATASHSFSLDSIRVDENQSFFIDASKSTRTELLYQYPFVPFAELTLLVNFMGMYHRFLDLIEKLFVLKSNQGKWEQMESKAAFRKLDEMQQDYTARENSIMELAVRSWDNLKDEADNTALYERIAIESRDFVETILSNVIKLYPHTGISGAATDNEINILFRNIFTASQHKLLQKNLS</sequence>
<dbReference type="InterPro" id="IPR037069">
    <property type="entry name" value="AcylCoA_DH/ox_N_sf"/>
</dbReference>
<dbReference type="InterPro" id="IPR046373">
    <property type="entry name" value="Acyl-CoA_Oxase/DH_mid-dom_sf"/>
</dbReference>
<organism evidence="1 2">
    <name type="scientific">Sphingobacterium athyrii</name>
    <dbReference type="NCBI Taxonomy" id="2152717"/>
    <lineage>
        <taxon>Bacteria</taxon>
        <taxon>Pseudomonadati</taxon>
        <taxon>Bacteroidota</taxon>
        <taxon>Sphingobacteriia</taxon>
        <taxon>Sphingobacteriales</taxon>
        <taxon>Sphingobacteriaceae</taxon>
        <taxon>Sphingobacterium</taxon>
    </lineage>
</organism>
<dbReference type="GO" id="GO:0050660">
    <property type="term" value="F:flavin adenine dinucleotide binding"/>
    <property type="evidence" value="ECO:0007669"/>
    <property type="project" value="InterPro"/>
</dbReference>
<reference evidence="1 2" key="1">
    <citation type="submission" date="2018-04" db="EMBL/GenBank/DDBJ databases">
        <title>Sphingobacterium sp. M46 Genome.</title>
        <authorList>
            <person name="Cheng J."/>
            <person name="Li Y."/>
        </authorList>
    </citation>
    <scope>NUCLEOTIDE SEQUENCE [LARGE SCALE GENOMIC DNA]</scope>
    <source>
        <strain evidence="1 2">M46</strain>
    </source>
</reference>
<evidence type="ECO:0000313" key="1">
    <source>
        <dbReference type="EMBL" id="PUV24859.1"/>
    </source>
</evidence>
<comment type="caution">
    <text evidence="1">The sequence shown here is derived from an EMBL/GenBank/DDBJ whole genome shotgun (WGS) entry which is preliminary data.</text>
</comment>
<dbReference type="OrthoDB" id="1170793at2"/>